<dbReference type="EMBL" id="JAQNDO010000001">
    <property type="protein sequence ID" value="MDC0744790.1"/>
    <property type="molecule type" value="Genomic_DNA"/>
</dbReference>
<gene>
    <name evidence="2" type="ORF">POL67_25890</name>
</gene>
<name>A0ABT5EVH6_9BACT</name>
<evidence type="ECO:0000313" key="2">
    <source>
        <dbReference type="EMBL" id="MDC0744790.1"/>
    </source>
</evidence>
<keyword evidence="3" id="KW-1185">Reference proteome</keyword>
<dbReference type="PROSITE" id="PS51257">
    <property type="entry name" value="PROKAR_LIPOPROTEIN"/>
    <property type="match status" value="1"/>
</dbReference>
<dbReference type="RefSeq" id="WP_271921691.1">
    <property type="nucleotide sequence ID" value="NZ_JAQNDO010000001.1"/>
</dbReference>
<protein>
    <recommendedName>
        <fullName evidence="4">Lipoprotein</fullName>
    </recommendedName>
</protein>
<organism evidence="2 3">
    <name type="scientific">Polyangium mundeleinium</name>
    <dbReference type="NCBI Taxonomy" id="2995306"/>
    <lineage>
        <taxon>Bacteria</taxon>
        <taxon>Pseudomonadati</taxon>
        <taxon>Myxococcota</taxon>
        <taxon>Polyangia</taxon>
        <taxon>Polyangiales</taxon>
        <taxon>Polyangiaceae</taxon>
        <taxon>Polyangium</taxon>
    </lineage>
</organism>
<evidence type="ECO:0000313" key="3">
    <source>
        <dbReference type="Proteomes" id="UP001221411"/>
    </source>
</evidence>
<evidence type="ECO:0000256" key="1">
    <source>
        <dbReference type="SAM" id="MobiDB-lite"/>
    </source>
</evidence>
<accession>A0ABT5EVH6</accession>
<comment type="caution">
    <text evidence="2">The sequence shown here is derived from an EMBL/GenBank/DDBJ whole genome shotgun (WGS) entry which is preliminary data.</text>
</comment>
<reference evidence="2 3" key="1">
    <citation type="submission" date="2022-11" db="EMBL/GenBank/DDBJ databases">
        <title>Minimal conservation of predation-associated metabolite biosynthetic gene clusters underscores biosynthetic potential of Myxococcota including descriptions for ten novel species: Archangium lansinium sp. nov., Myxococcus landrumus sp. nov., Nannocystis bai.</title>
        <authorList>
            <person name="Ahearne A."/>
            <person name="Stevens C."/>
            <person name="Dowd S."/>
        </authorList>
    </citation>
    <scope>NUCLEOTIDE SEQUENCE [LARGE SCALE GENOMIC DNA]</scope>
    <source>
        <strain evidence="2 3">RJM3</strain>
    </source>
</reference>
<proteinExistence type="predicted"/>
<evidence type="ECO:0008006" key="4">
    <source>
        <dbReference type="Google" id="ProtNLM"/>
    </source>
</evidence>
<feature type="region of interest" description="Disordered" evidence="1">
    <location>
        <begin position="27"/>
        <end position="55"/>
    </location>
</feature>
<sequence>MTRTLLASLLATFVAGCGIIKVGGLPSVSSGEPSATSSSGESSATSSSGKAAGPKSTDEELLKLYQSIDYTCCTQTRASGRAFFQKAGVDTTGLFKRGNVDPEWIPGWSNDLSTIELTNALAQGAVNRTWQKQCFADYEDYRKGWADIEGKHRPRLETLRKQGNYYEQASGLNALLSDVAKEAEQKGLKLPGGHPMTWVGLPYEIGVALFQVHRETGHEYALADFVKPVGDQVEKFSRFGRPWAEDKTFDRDVFCAYAEVSGTQRTPKLPDIGGWEPGRDAPARWPVAAERHAEVDKKLKSLQSTSAAAFAMQEWKVPRLETGTLDREPKAPKLFYTGPYTITSLQRDGGKVVVVGEQRKTEPFNYDCRSTGVIESYDLNNNPVYKRDCKVGSKTSIRIAEVTFADLPASMQLVKGDEITFYGDLSREEKDKSVKQTPSEVVTSRAYAFEGKHLVQVKREGKVVQSF</sequence>
<dbReference type="Proteomes" id="UP001221411">
    <property type="component" value="Unassembled WGS sequence"/>
</dbReference>
<feature type="compositionally biased region" description="Low complexity" evidence="1">
    <location>
        <begin position="29"/>
        <end position="55"/>
    </location>
</feature>